<proteinExistence type="predicted"/>
<accession>A0A1R2BCK8</accession>
<name>A0A1R2BCK8_9CILI</name>
<dbReference type="InterPro" id="IPR051291">
    <property type="entry name" value="CIMAP"/>
</dbReference>
<gene>
    <name evidence="1" type="ORF">SteCoe_26539</name>
</gene>
<sequence>MVDRSQTMKIQKSFTCTDLSFSFKKSNRFNSKDEKPIDFYNIPTAFSKRSTSFGFGKRSQLIGLTTTPSPDKYNPITRKPTGLAISRSGIGERQKLFSTISPGPGAYSVSPIDNTPKFIFNSRHPPKKIEDSPCAANYNPNFSFVFKSKYKGVGFGFGKKVDPSRNPEIPGPGAYSIPHLFPKIKLRPAHSFTKPRLKTVVKGQ</sequence>
<dbReference type="AlphaFoldDB" id="A0A1R2BCK8"/>
<protein>
    <submittedName>
        <fullName evidence="1">Uncharacterized protein</fullName>
    </submittedName>
</protein>
<dbReference type="PANTHER" id="PTHR21580:SF28">
    <property type="entry name" value="BOREALIN N-TERMINAL DOMAIN-CONTAINING PROTEIN-RELATED"/>
    <property type="match status" value="1"/>
</dbReference>
<comment type="caution">
    <text evidence="1">The sequence shown here is derived from an EMBL/GenBank/DDBJ whole genome shotgun (WGS) entry which is preliminary data.</text>
</comment>
<keyword evidence="2" id="KW-1185">Reference proteome</keyword>
<dbReference type="Proteomes" id="UP000187209">
    <property type="component" value="Unassembled WGS sequence"/>
</dbReference>
<dbReference type="Pfam" id="PF07004">
    <property type="entry name" value="SHIPPO-rpt"/>
    <property type="match status" value="2"/>
</dbReference>
<dbReference type="OrthoDB" id="406368at2759"/>
<organism evidence="1 2">
    <name type="scientific">Stentor coeruleus</name>
    <dbReference type="NCBI Taxonomy" id="5963"/>
    <lineage>
        <taxon>Eukaryota</taxon>
        <taxon>Sar</taxon>
        <taxon>Alveolata</taxon>
        <taxon>Ciliophora</taxon>
        <taxon>Postciliodesmatophora</taxon>
        <taxon>Heterotrichea</taxon>
        <taxon>Heterotrichida</taxon>
        <taxon>Stentoridae</taxon>
        <taxon>Stentor</taxon>
    </lineage>
</organism>
<dbReference type="InterPro" id="IPR010736">
    <property type="entry name" value="SHIPPO-rpt"/>
</dbReference>
<evidence type="ECO:0000313" key="2">
    <source>
        <dbReference type="Proteomes" id="UP000187209"/>
    </source>
</evidence>
<dbReference type="EMBL" id="MPUH01000746">
    <property type="protein sequence ID" value="OMJ74499.1"/>
    <property type="molecule type" value="Genomic_DNA"/>
</dbReference>
<reference evidence="1 2" key="1">
    <citation type="submission" date="2016-11" db="EMBL/GenBank/DDBJ databases">
        <title>The macronuclear genome of Stentor coeruleus: a giant cell with tiny introns.</title>
        <authorList>
            <person name="Slabodnick M."/>
            <person name="Ruby J.G."/>
            <person name="Reiff S.B."/>
            <person name="Swart E.C."/>
            <person name="Gosai S."/>
            <person name="Prabakaran S."/>
            <person name="Witkowska E."/>
            <person name="Larue G.E."/>
            <person name="Fisher S."/>
            <person name="Freeman R.M."/>
            <person name="Gunawardena J."/>
            <person name="Chu W."/>
            <person name="Stover N.A."/>
            <person name="Gregory B.D."/>
            <person name="Nowacki M."/>
            <person name="Derisi J."/>
            <person name="Roy S.W."/>
            <person name="Marshall W.F."/>
            <person name="Sood P."/>
        </authorList>
    </citation>
    <scope>NUCLEOTIDE SEQUENCE [LARGE SCALE GENOMIC DNA]</scope>
    <source>
        <strain evidence="1">WM001</strain>
    </source>
</reference>
<evidence type="ECO:0000313" key="1">
    <source>
        <dbReference type="EMBL" id="OMJ74499.1"/>
    </source>
</evidence>
<dbReference type="PANTHER" id="PTHR21580">
    <property type="entry name" value="SHIPPO-1-RELATED"/>
    <property type="match status" value="1"/>
</dbReference>